<feature type="non-terminal residue" evidence="2">
    <location>
        <position position="79"/>
    </location>
</feature>
<accession>A0A392UIF7</accession>
<dbReference type="Proteomes" id="UP000265520">
    <property type="component" value="Unassembled WGS sequence"/>
</dbReference>
<name>A0A392UIF7_9FABA</name>
<evidence type="ECO:0000256" key="1">
    <source>
        <dbReference type="SAM" id="MobiDB-lite"/>
    </source>
</evidence>
<feature type="compositionally biased region" description="Polar residues" evidence="1">
    <location>
        <begin position="45"/>
        <end position="59"/>
    </location>
</feature>
<protein>
    <recommendedName>
        <fullName evidence="4">Envelope-like protein</fullName>
    </recommendedName>
</protein>
<feature type="non-terminal residue" evidence="2">
    <location>
        <position position="1"/>
    </location>
</feature>
<organism evidence="2 3">
    <name type="scientific">Trifolium medium</name>
    <dbReference type="NCBI Taxonomy" id="97028"/>
    <lineage>
        <taxon>Eukaryota</taxon>
        <taxon>Viridiplantae</taxon>
        <taxon>Streptophyta</taxon>
        <taxon>Embryophyta</taxon>
        <taxon>Tracheophyta</taxon>
        <taxon>Spermatophyta</taxon>
        <taxon>Magnoliopsida</taxon>
        <taxon>eudicotyledons</taxon>
        <taxon>Gunneridae</taxon>
        <taxon>Pentapetalae</taxon>
        <taxon>rosids</taxon>
        <taxon>fabids</taxon>
        <taxon>Fabales</taxon>
        <taxon>Fabaceae</taxon>
        <taxon>Papilionoideae</taxon>
        <taxon>50 kb inversion clade</taxon>
        <taxon>NPAAA clade</taxon>
        <taxon>Hologalegina</taxon>
        <taxon>IRL clade</taxon>
        <taxon>Trifolieae</taxon>
        <taxon>Trifolium</taxon>
    </lineage>
</organism>
<reference evidence="2 3" key="1">
    <citation type="journal article" date="2018" name="Front. Plant Sci.">
        <title>Red Clover (Trifolium pratense) and Zigzag Clover (T. medium) - A Picture of Genomic Similarities and Differences.</title>
        <authorList>
            <person name="Dluhosova J."/>
            <person name="Istvanek J."/>
            <person name="Nedelnik J."/>
            <person name="Repkova J."/>
        </authorList>
    </citation>
    <scope>NUCLEOTIDE SEQUENCE [LARGE SCALE GENOMIC DNA]</scope>
    <source>
        <strain evidence="3">cv. 10/8</strain>
        <tissue evidence="2">Leaf</tissue>
    </source>
</reference>
<evidence type="ECO:0000313" key="3">
    <source>
        <dbReference type="Proteomes" id="UP000265520"/>
    </source>
</evidence>
<keyword evidence="3" id="KW-1185">Reference proteome</keyword>
<feature type="region of interest" description="Disordered" evidence="1">
    <location>
        <begin position="1"/>
        <end position="79"/>
    </location>
</feature>
<comment type="caution">
    <text evidence="2">The sequence shown here is derived from an EMBL/GenBank/DDBJ whole genome shotgun (WGS) entry which is preliminary data.</text>
</comment>
<evidence type="ECO:0008006" key="4">
    <source>
        <dbReference type="Google" id="ProtNLM"/>
    </source>
</evidence>
<proteinExistence type="predicted"/>
<dbReference type="AlphaFoldDB" id="A0A392UIF7"/>
<evidence type="ECO:0000313" key="2">
    <source>
        <dbReference type="EMBL" id="MCI72507.1"/>
    </source>
</evidence>
<feature type="compositionally biased region" description="Acidic residues" evidence="1">
    <location>
        <begin position="1"/>
        <end position="16"/>
    </location>
</feature>
<sequence>GKNDDNDVVNIDDLESEERSAEKTPAPSIAKMLRSQSGKVVASVIPSTKPTKSIKNTVSVGPKKQWSKVVPPSETKKKG</sequence>
<dbReference type="EMBL" id="LXQA010819486">
    <property type="protein sequence ID" value="MCI72507.1"/>
    <property type="molecule type" value="Genomic_DNA"/>
</dbReference>